<feature type="non-terminal residue" evidence="1">
    <location>
        <position position="1"/>
    </location>
</feature>
<dbReference type="Proteomes" id="UP000663853">
    <property type="component" value="Unassembled WGS sequence"/>
</dbReference>
<dbReference type="EMBL" id="CAJMXA010003691">
    <property type="protein sequence ID" value="CAE6511694.1"/>
    <property type="molecule type" value="Genomic_DNA"/>
</dbReference>
<reference evidence="1" key="1">
    <citation type="submission" date="2021-01" db="EMBL/GenBank/DDBJ databases">
        <authorList>
            <person name="Kaushik A."/>
        </authorList>
    </citation>
    <scope>NUCLEOTIDE SEQUENCE</scope>
    <source>
        <strain evidence="1">AG6-10EEA</strain>
    </source>
</reference>
<gene>
    <name evidence="1" type="ORF">RDB_LOCUS129928</name>
</gene>
<dbReference type="AlphaFoldDB" id="A0A8H3D5I9"/>
<evidence type="ECO:0000313" key="1">
    <source>
        <dbReference type="EMBL" id="CAE6511694.1"/>
    </source>
</evidence>
<name>A0A8H3D5I9_9AGAM</name>
<proteinExistence type="predicted"/>
<evidence type="ECO:0000313" key="2">
    <source>
        <dbReference type="Proteomes" id="UP000663853"/>
    </source>
</evidence>
<dbReference type="OrthoDB" id="2146at2759"/>
<comment type="caution">
    <text evidence="1">The sequence shown here is derived from an EMBL/GenBank/DDBJ whole genome shotgun (WGS) entry which is preliminary data.</text>
</comment>
<organism evidence="1 2">
    <name type="scientific">Rhizoctonia solani</name>
    <dbReference type="NCBI Taxonomy" id="456999"/>
    <lineage>
        <taxon>Eukaryota</taxon>
        <taxon>Fungi</taxon>
        <taxon>Dikarya</taxon>
        <taxon>Basidiomycota</taxon>
        <taxon>Agaricomycotina</taxon>
        <taxon>Agaricomycetes</taxon>
        <taxon>Cantharellales</taxon>
        <taxon>Ceratobasidiaceae</taxon>
        <taxon>Rhizoctonia</taxon>
    </lineage>
</organism>
<sequence>PFPPLIDPDARVYIMSQYKYLQDYADGGTWAPSTSPGTVDKARAAVHAIRNKQKVSIPMLESVVSLTYYFESLIELLDDPGLIEDCVILLSQREKKGEQVFDDEWGYLCFRVLVLSINASMVSKYRHPAAWDTLSSMHGKQDADRTLSESGLVVLSSARETPCYF</sequence>
<protein>
    <submittedName>
        <fullName evidence="1">Uncharacterized protein</fullName>
    </submittedName>
</protein>
<accession>A0A8H3D5I9</accession>